<evidence type="ECO:0000313" key="1">
    <source>
        <dbReference type="Ensembl" id="ENSAPEP00000011974.1"/>
    </source>
</evidence>
<sequence length="131" mass="15304">MTAFQQLQASLHELRLHVNAKKTHFQISQAKLCRTGIFQHENDPKHTDKITVGFLMTKTKDVAQPKSNRKNLWWIIKRFVSKRKPKNLKELKAAIKEERNKIIPQQCERLMGNMPARIRAPLCANGRTTKY</sequence>
<reference evidence="1" key="2">
    <citation type="submission" date="2025-08" db="UniProtKB">
        <authorList>
            <consortium name="Ensembl"/>
        </authorList>
    </citation>
    <scope>IDENTIFICATION</scope>
</reference>
<dbReference type="Ensembl" id="ENSAPET00000012287.1">
    <property type="protein sequence ID" value="ENSAPEP00000011974.1"/>
    <property type="gene ID" value="ENSAPEG00000008535.1"/>
</dbReference>
<proteinExistence type="predicted"/>
<dbReference type="GO" id="GO:0003676">
    <property type="term" value="F:nucleic acid binding"/>
    <property type="evidence" value="ECO:0007669"/>
    <property type="project" value="InterPro"/>
</dbReference>
<reference evidence="1" key="3">
    <citation type="submission" date="2025-09" db="UniProtKB">
        <authorList>
            <consortium name="Ensembl"/>
        </authorList>
    </citation>
    <scope>IDENTIFICATION</scope>
</reference>
<accession>A0A3P8SJ44</accession>
<organism evidence="1 2">
    <name type="scientific">Amphiprion percula</name>
    <name type="common">Orange clownfish</name>
    <name type="synonym">Lutjanus percula</name>
    <dbReference type="NCBI Taxonomy" id="161767"/>
    <lineage>
        <taxon>Eukaryota</taxon>
        <taxon>Metazoa</taxon>
        <taxon>Chordata</taxon>
        <taxon>Craniata</taxon>
        <taxon>Vertebrata</taxon>
        <taxon>Euteleostomi</taxon>
        <taxon>Actinopterygii</taxon>
        <taxon>Neopterygii</taxon>
        <taxon>Teleostei</taxon>
        <taxon>Neoteleostei</taxon>
        <taxon>Acanthomorphata</taxon>
        <taxon>Ovalentaria</taxon>
        <taxon>Pomacentridae</taxon>
        <taxon>Amphiprion</taxon>
    </lineage>
</organism>
<keyword evidence="2" id="KW-1185">Reference proteome</keyword>
<name>A0A3P8SJ44_AMPPE</name>
<dbReference type="GeneTree" id="ENSGT00940000177611"/>
<dbReference type="Proteomes" id="UP000265080">
    <property type="component" value="Chromosome 8"/>
</dbReference>
<evidence type="ECO:0000313" key="2">
    <source>
        <dbReference type="Proteomes" id="UP000265080"/>
    </source>
</evidence>
<dbReference type="InterPro" id="IPR036397">
    <property type="entry name" value="RNaseH_sf"/>
</dbReference>
<dbReference type="AlphaFoldDB" id="A0A3P8SJ44"/>
<reference evidence="1 2" key="1">
    <citation type="submission" date="2018-03" db="EMBL/GenBank/DDBJ databases">
        <title>Finding Nemo's genes: A chromosome-scale reference assembly of the genome of the orange clownfish Amphiprion percula.</title>
        <authorList>
            <person name="Lehmann R."/>
        </authorList>
    </citation>
    <scope>NUCLEOTIDE SEQUENCE</scope>
</reference>
<protein>
    <submittedName>
        <fullName evidence="1">Uncharacterized protein</fullName>
    </submittedName>
</protein>
<dbReference type="Gene3D" id="3.30.420.10">
    <property type="entry name" value="Ribonuclease H-like superfamily/Ribonuclease H"/>
    <property type="match status" value="1"/>
</dbReference>